<name>A0ABX8WCP5_9HYPH</name>
<feature type="region of interest" description="Disordered" evidence="1">
    <location>
        <begin position="266"/>
        <end position="327"/>
    </location>
</feature>
<proteinExistence type="predicted"/>
<dbReference type="Pfam" id="PF13717">
    <property type="entry name" value="Zn_ribbon_4"/>
    <property type="match status" value="1"/>
</dbReference>
<gene>
    <name evidence="3" type="ORF">K1X15_18010</name>
</gene>
<dbReference type="RefSeq" id="WP_220304955.1">
    <property type="nucleotide sequence ID" value="NZ_CP080590.1"/>
</dbReference>
<organism evidence="3 4">
    <name type="scientific">Devosia salina</name>
    <dbReference type="NCBI Taxonomy" id="2860336"/>
    <lineage>
        <taxon>Bacteria</taxon>
        <taxon>Pseudomonadati</taxon>
        <taxon>Pseudomonadota</taxon>
        <taxon>Alphaproteobacteria</taxon>
        <taxon>Hyphomicrobiales</taxon>
        <taxon>Devosiaceae</taxon>
        <taxon>Devosia</taxon>
    </lineage>
</organism>
<protein>
    <submittedName>
        <fullName evidence="3">Zinc-ribbon domain-containing protein</fullName>
    </submittedName>
</protein>
<dbReference type="InterPro" id="IPR021834">
    <property type="entry name" value="DUF3426"/>
</dbReference>
<evidence type="ECO:0000313" key="3">
    <source>
        <dbReference type="EMBL" id="QYO76466.1"/>
    </source>
</evidence>
<feature type="domain" description="Zinc finger/thioredoxin putative" evidence="2">
    <location>
        <begin position="1"/>
        <end position="36"/>
    </location>
</feature>
<keyword evidence="4" id="KW-1185">Reference proteome</keyword>
<reference evidence="3 4" key="1">
    <citation type="submission" date="2021-08" db="EMBL/GenBank/DDBJ databases">
        <title>Devosia salina sp. nov., isolated from the South China Sea sediment.</title>
        <authorList>
            <person name="Zhou Z."/>
        </authorList>
    </citation>
    <scope>NUCLEOTIDE SEQUENCE [LARGE SCALE GENOMIC DNA]</scope>
    <source>
        <strain evidence="3 4">SCS-3</strain>
    </source>
</reference>
<feature type="compositionally biased region" description="Low complexity" evidence="1">
    <location>
        <begin position="275"/>
        <end position="306"/>
    </location>
</feature>
<sequence>MIITCPHCQTKYQVTYEAIGSAGRKVQCAHCHRAWNQDATAPEPAKPAKGQDTEQADRIFDALAEDALDEAMAAEESAAAAASGKAMPAATGPLSGIDAAELQKQQTAFLRRQNAMISSLPLARLRRAARIAGVVMLAGLVGGAWFGREQIVERYPDLAGLYEAVGLGVNVVGLDFSDLATLKSLSGGNDVLTVSAQIVGRSSRPVPVPPVVISLLDASGHAVYEWSVMPRVRDLMAGERATFDTRLSLPPSEAVRVRLSFAGMGAGAGERKTDAAAPAPAGETPPASAEPNHSAPPAHTDAAPAADPHEPAAEPDHAPVPAAGEHH</sequence>
<evidence type="ECO:0000259" key="2">
    <source>
        <dbReference type="Pfam" id="PF13717"/>
    </source>
</evidence>
<dbReference type="EMBL" id="CP080590">
    <property type="protein sequence ID" value="QYO76466.1"/>
    <property type="molecule type" value="Genomic_DNA"/>
</dbReference>
<dbReference type="Proteomes" id="UP000825799">
    <property type="component" value="Chromosome"/>
</dbReference>
<evidence type="ECO:0000256" key="1">
    <source>
        <dbReference type="SAM" id="MobiDB-lite"/>
    </source>
</evidence>
<dbReference type="NCBIfam" id="TIGR02098">
    <property type="entry name" value="MJ0042_CXXC"/>
    <property type="match status" value="1"/>
</dbReference>
<feature type="compositionally biased region" description="Basic and acidic residues" evidence="1">
    <location>
        <begin position="307"/>
        <end position="317"/>
    </location>
</feature>
<accession>A0ABX8WCP5</accession>
<evidence type="ECO:0000313" key="4">
    <source>
        <dbReference type="Proteomes" id="UP000825799"/>
    </source>
</evidence>
<dbReference type="Pfam" id="PF11906">
    <property type="entry name" value="DUF3426"/>
    <property type="match status" value="1"/>
</dbReference>
<dbReference type="InterPro" id="IPR011723">
    <property type="entry name" value="Znf/thioredoxin_put"/>
</dbReference>